<feature type="compositionally biased region" description="Polar residues" evidence="1">
    <location>
        <begin position="202"/>
        <end position="235"/>
    </location>
</feature>
<feature type="region of interest" description="Disordered" evidence="1">
    <location>
        <begin position="1"/>
        <end position="69"/>
    </location>
</feature>
<evidence type="ECO:0000256" key="1">
    <source>
        <dbReference type="SAM" id="MobiDB-lite"/>
    </source>
</evidence>
<dbReference type="eggNOG" id="ENOG502S680">
    <property type="taxonomic scope" value="Eukaryota"/>
</dbReference>
<dbReference type="HOGENOM" id="CLU_059573_0_0_1"/>
<dbReference type="Proteomes" id="UP000002037">
    <property type="component" value="Unassembled WGS sequence"/>
</dbReference>
<feature type="region of interest" description="Disordered" evidence="1">
    <location>
        <begin position="88"/>
        <end position="156"/>
    </location>
</feature>
<proteinExistence type="predicted"/>
<feature type="compositionally biased region" description="Low complexity" evidence="1">
    <location>
        <begin position="135"/>
        <end position="146"/>
    </location>
</feature>
<feature type="compositionally biased region" description="Low complexity" evidence="1">
    <location>
        <begin position="89"/>
        <end position="119"/>
    </location>
</feature>
<gene>
    <name evidence="2" type="ORF">CTRG_02943</name>
</gene>
<accession>C5M971</accession>
<evidence type="ECO:0000313" key="2">
    <source>
        <dbReference type="EMBL" id="EER34125.1"/>
    </source>
</evidence>
<name>C5M971_CANTT</name>
<feature type="compositionally biased region" description="Low complexity" evidence="1">
    <location>
        <begin position="247"/>
        <end position="280"/>
    </location>
</feature>
<dbReference type="AlphaFoldDB" id="C5M971"/>
<organism evidence="2 3">
    <name type="scientific">Candida tropicalis (strain ATCC MYA-3404 / T1)</name>
    <name type="common">Yeast</name>
    <dbReference type="NCBI Taxonomy" id="294747"/>
    <lineage>
        <taxon>Eukaryota</taxon>
        <taxon>Fungi</taxon>
        <taxon>Dikarya</taxon>
        <taxon>Ascomycota</taxon>
        <taxon>Saccharomycotina</taxon>
        <taxon>Pichiomycetes</taxon>
        <taxon>Debaryomycetaceae</taxon>
        <taxon>Candida/Lodderomyces clade</taxon>
        <taxon>Candida</taxon>
    </lineage>
</organism>
<dbReference type="KEGG" id="ctp:CTRG_02943"/>
<dbReference type="EMBL" id="GG692397">
    <property type="protein sequence ID" value="EER34125.1"/>
    <property type="molecule type" value="Genomic_DNA"/>
</dbReference>
<keyword evidence="3" id="KW-1185">Reference proteome</keyword>
<protein>
    <submittedName>
        <fullName evidence="2">Uncharacterized protein</fullName>
    </submittedName>
</protein>
<feature type="region of interest" description="Disordered" evidence="1">
    <location>
        <begin position="189"/>
        <end position="284"/>
    </location>
</feature>
<feature type="compositionally biased region" description="Low complexity" evidence="1">
    <location>
        <begin position="58"/>
        <end position="69"/>
    </location>
</feature>
<dbReference type="OrthoDB" id="4086633at2759"/>
<feature type="compositionally biased region" description="Low complexity" evidence="1">
    <location>
        <begin position="14"/>
        <end position="43"/>
    </location>
</feature>
<evidence type="ECO:0000313" key="3">
    <source>
        <dbReference type="Proteomes" id="UP000002037"/>
    </source>
</evidence>
<dbReference type="RefSeq" id="XP_002548646.1">
    <property type="nucleotide sequence ID" value="XM_002548600.1"/>
</dbReference>
<sequence length="434" mass="48652">MENKDTHSTHSPPQLYQLSSNVQSQQQQQQQQQQQLPKQEPQSHLPTSSNINQSESITNQQHTTNTNPQMQTEYEYSTMDTLSNQYLMQQQSQQPHTRTPPSFQQQQQQPPLPPQHQQQVMGTPPQVVPPTLNMSTSTPQVQSTSSAPPPSLQQFQGFSTTNIHDELSRSSAGLELRHSHSFPAARPFYQAMQPPLPPGASHVQQQQHQSTPDPDPQGSSLNIIGSPSALHTQPQHGFYPPPPQPIPIMGSSSSVTSSLPSSANTSTSTITSTTASTTNTGGAPPIPFSVPTHIDVNQYPDMTTLVNSNANIVVPLVEHRFVDNKVCIICGKKITRDMSRHMRTHQAESRFNCKFPKNQCRHKSGKFNRPYDFKKHLLNRHFKFDDPSIKRLHNLSDKLNHWGTCPCGLRFLGKDWLDDHILTDDPTKKCPFIE</sequence>
<feature type="compositionally biased region" description="Polar residues" evidence="1">
    <location>
        <begin position="44"/>
        <end position="57"/>
    </location>
</feature>
<dbReference type="GeneID" id="8299392"/>
<reference evidence="2 3" key="1">
    <citation type="journal article" date="2009" name="Nature">
        <title>Evolution of pathogenicity and sexual reproduction in eight Candida genomes.</title>
        <authorList>
            <person name="Butler G."/>
            <person name="Rasmussen M.D."/>
            <person name="Lin M.F."/>
            <person name="Santos M.A."/>
            <person name="Sakthikumar S."/>
            <person name="Munro C.A."/>
            <person name="Rheinbay E."/>
            <person name="Grabherr M."/>
            <person name="Forche A."/>
            <person name="Reedy J.L."/>
            <person name="Agrafioti I."/>
            <person name="Arnaud M.B."/>
            <person name="Bates S."/>
            <person name="Brown A.J."/>
            <person name="Brunke S."/>
            <person name="Costanzo M.C."/>
            <person name="Fitzpatrick D.A."/>
            <person name="de Groot P.W."/>
            <person name="Harris D."/>
            <person name="Hoyer L.L."/>
            <person name="Hube B."/>
            <person name="Klis F.M."/>
            <person name="Kodira C."/>
            <person name="Lennard N."/>
            <person name="Logue M.E."/>
            <person name="Martin R."/>
            <person name="Neiman A.M."/>
            <person name="Nikolaou E."/>
            <person name="Quail M.A."/>
            <person name="Quinn J."/>
            <person name="Santos M.C."/>
            <person name="Schmitzberger F.F."/>
            <person name="Sherlock G."/>
            <person name="Shah P."/>
            <person name="Silverstein K.A."/>
            <person name="Skrzypek M.S."/>
            <person name="Soll D."/>
            <person name="Staggs R."/>
            <person name="Stansfield I."/>
            <person name="Stumpf M.P."/>
            <person name="Sudbery P.E."/>
            <person name="Srikantha T."/>
            <person name="Zeng Q."/>
            <person name="Berman J."/>
            <person name="Berriman M."/>
            <person name="Heitman J."/>
            <person name="Gow N.A."/>
            <person name="Lorenz M.C."/>
            <person name="Birren B.W."/>
            <person name="Kellis M."/>
            <person name="Cuomo C.A."/>
        </authorList>
    </citation>
    <scope>NUCLEOTIDE SEQUENCE [LARGE SCALE GENOMIC DNA]</scope>
    <source>
        <strain evidence="3">ATCC MYA-3404 / T1</strain>
    </source>
</reference>
<dbReference type="VEuPathDB" id="FungiDB:CTRG_02943"/>